<keyword evidence="11" id="KW-1185">Reference proteome</keyword>
<feature type="transmembrane region" description="Helical" evidence="9">
    <location>
        <begin position="134"/>
        <end position="152"/>
    </location>
</feature>
<comment type="subcellular location">
    <subcellularLocation>
        <location evidence="1">Cell membrane</location>
        <topology evidence="1">Multi-pass membrane protein</topology>
    </subcellularLocation>
</comment>
<evidence type="ECO:0000256" key="4">
    <source>
        <dbReference type="ARBA" id="ARBA00022475"/>
    </source>
</evidence>
<reference evidence="11" key="1">
    <citation type="journal article" date="2019" name="Int. J. Syst. Evol. Microbiol.">
        <title>The Global Catalogue of Microorganisms (GCM) 10K type strain sequencing project: providing services to taxonomists for standard genome sequencing and annotation.</title>
        <authorList>
            <consortium name="The Broad Institute Genomics Platform"/>
            <consortium name="The Broad Institute Genome Sequencing Center for Infectious Disease"/>
            <person name="Wu L."/>
            <person name="Ma J."/>
        </authorList>
    </citation>
    <scope>NUCLEOTIDE SEQUENCE [LARGE SCALE GENOMIC DNA]</scope>
    <source>
        <strain evidence="11">JCM 18298</strain>
    </source>
</reference>
<dbReference type="Pfam" id="PF01032">
    <property type="entry name" value="FecCD"/>
    <property type="match status" value="1"/>
</dbReference>
<evidence type="ECO:0000256" key="7">
    <source>
        <dbReference type="ARBA" id="ARBA00023136"/>
    </source>
</evidence>
<feature type="transmembrane region" description="Helical" evidence="9">
    <location>
        <begin position="350"/>
        <end position="369"/>
    </location>
</feature>
<keyword evidence="3" id="KW-0813">Transport</keyword>
<dbReference type="SUPFAM" id="SSF81345">
    <property type="entry name" value="ABC transporter involved in vitamin B12 uptake, BtuC"/>
    <property type="match status" value="1"/>
</dbReference>
<evidence type="ECO:0000256" key="5">
    <source>
        <dbReference type="ARBA" id="ARBA00022692"/>
    </source>
</evidence>
<evidence type="ECO:0000256" key="6">
    <source>
        <dbReference type="ARBA" id="ARBA00022989"/>
    </source>
</evidence>
<feature type="transmembrane region" description="Helical" evidence="9">
    <location>
        <begin position="43"/>
        <end position="62"/>
    </location>
</feature>
<gene>
    <name evidence="10" type="ORF">GCM10023318_22050</name>
</gene>
<keyword evidence="7 9" id="KW-0472">Membrane</keyword>
<evidence type="ECO:0000313" key="11">
    <source>
        <dbReference type="Proteomes" id="UP001500603"/>
    </source>
</evidence>
<dbReference type="PANTHER" id="PTHR30472">
    <property type="entry name" value="FERRIC ENTEROBACTIN TRANSPORT SYSTEM PERMEASE PROTEIN"/>
    <property type="match status" value="1"/>
</dbReference>
<evidence type="ECO:0000313" key="10">
    <source>
        <dbReference type="EMBL" id="GAA5051073.1"/>
    </source>
</evidence>
<organism evidence="10 11">
    <name type="scientific">Nocardia callitridis</name>
    <dbReference type="NCBI Taxonomy" id="648753"/>
    <lineage>
        <taxon>Bacteria</taxon>
        <taxon>Bacillati</taxon>
        <taxon>Actinomycetota</taxon>
        <taxon>Actinomycetes</taxon>
        <taxon>Mycobacteriales</taxon>
        <taxon>Nocardiaceae</taxon>
        <taxon>Nocardia</taxon>
    </lineage>
</organism>
<dbReference type="RefSeq" id="WP_345495158.1">
    <property type="nucleotide sequence ID" value="NZ_BAABJM010000002.1"/>
</dbReference>
<feature type="transmembrane region" description="Helical" evidence="9">
    <location>
        <begin position="102"/>
        <end position="122"/>
    </location>
</feature>
<proteinExistence type="inferred from homology"/>
<comment type="similarity">
    <text evidence="2">Belongs to the binding-protein-dependent transport system permease family. FecCD subfamily.</text>
</comment>
<comment type="caution">
    <text evidence="10">The sequence shown here is derived from an EMBL/GenBank/DDBJ whole genome shotgun (WGS) entry which is preliminary data.</text>
</comment>
<keyword evidence="6 9" id="KW-1133">Transmembrane helix</keyword>
<feature type="transmembrane region" description="Helical" evidence="9">
    <location>
        <begin position="158"/>
        <end position="180"/>
    </location>
</feature>
<evidence type="ECO:0000256" key="1">
    <source>
        <dbReference type="ARBA" id="ARBA00004651"/>
    </source>
</evidence>
<dbReference type="Proteomes" id="UP001500603">
    <property type="component" value="Unassembled WGS sequence"/>
</dbReference>
<dbReference type="CDD" id="cd06550">
    <property type="entry name" value="TM_ABC_iron-siderophores_like"/>
    <property type="match status" value="1"/>
</dbReference>
<keyword evidence="5 9" id="KW-0812">Transmembrane</keyword>
<name>A0ABP9K8A3_9NOCA</name>
<dbReference type="InterPro" id="IPR000522">
    <property type="entry name" value="ABC_transptr_permease_BtuC"/>
</dbReference>
<feature type="transmembrane region" description="Helical" evidence="9">
    <location>
        <begin position="192"/>
        <end position="214"/>
    </location>
</feature>
<feature type="transmembrane region" description="Helical" evidence="9">
    <location>
        <begin position="283"/>
        <end position="308"/>
    </location>
</feature>
<sequence length="380" mass="38733">MTRKNRSATPAAPASSEPKKDAAPHTEVTANTPSSHGRSRTTLVFVLAVTALVLFALVSAAIGQVPTTPLEVAGSVLHRIGLDWGPLPAHPSGEAALWQVRFPRVVLALLVGAALATAGALLQGVFANPLAEPGVIGVSAGAAVGAGTVIVFGGAFVAAWSVAGAAFVAGLVTTLLVYLLARSNGRTEVVTLVLTGVAINAFAGGLIAFLLFVASPSARDQIVFWQLGSLNGAVWDSVGVVAVLTAVGIAAAVIIAPRLDLLALGESAARHLGVDVERLRRNVIVVVAILATAGVAFTGIILFVGLIVPHLVRMLVGPGHRVLIPLSAIVGAVVLLAADVGARSLVHNADLPLGMLTSLVGGPFFFWMLRRTRARAGGWG</sequence>
<protein>
    <submittedName>
        <fullName evidence="10">Iron ABC transporter permease</fullName>
    </submittedName>
</protein>
<feature type="transmembrane region" description="Helical" evidence="9">
    <location>
        <begin position="320"/>
        <end position="338"/>
    </location>
</feature>
<feature type="region of interest" description="Disordered" evidence="8">
    <location>
        <begin position="1"/>
        <end position="37"/>
    </location>
</feature>
<dbReference type="EMBL" id="BAABJM010000002">
    <property type="protein sequence ID" value="GAA5051073.1"/>
    <property type="molecule type" value="Genomic_DNA"/>
</dbReference>
<evidence type="ECO:0000256" key="8">
    <source>
        <dbReference type="SAM" id="MobiDB-lite"/>
    </source>
</evidence>
<accession>A0ABP9K8A3</accession>
<evidence type="ECO:0000256" key="2">
    <source>
        <dbReference type="ARBA" id="ARBA00007935"/>
    </source>
</evidence>
<dbReference type="PANTHER" id="PTHR30472:SF25">
    <property type="entry name" value="ABC TRANSPORTER PERMEASE PROTEIN MJ0876-RELATED"/>
    <property type="match status" value="1"/>
</dbReference>
<dbReference type="Gene3D" id="1.10.3470.10">
    <property type="entry name" value="ABC transporter involved in vitamin B12 uptake, BtuC"/>
    <property type="match status" value="1"/>
</dbReference>
<dbReference type="InterPro" id="IPR037294">
    <property type="entry name" value="ABC_BtuC-like"/>
</dbReference>
<feature type="compositionally biased region" description="Low complexity" evidence="8">
    <location>
        <begin position="7"/>
        <end position="16"/>
    </location>
</feature>
<evidence type="ECO:0000256" key="9">
    <source>
        <dbReference type="SAM" id="Phobius"/>
    </source>
</evidence>
<keyword evidence="4" id="KW-1003">Cell membrane</keyword>
<evidence type="ECO:0000256" key="3">
    <source>
        <dbReference type="ARBA" id="ARBA00022448"/>
    </source>
</evidence>
<feature type="transmembrane region" description="Helical" evidence="9">
    <location>
        <begin position="234"/>
        <end position="256"/>
    </location>
</feature>